<comment type="caution">
    <text evidence="2">The sequence shown here is derived from an EMBL/GenBank/DDBJ whole genome shotgun (WGS) entry which is preliminary data.</text>
</comment>
<reference evidence="2 3" key="1">
    <citation type="submission" date="2016-04" db="EMBL/GenBank/DDBJ databases">
        <title>Draft genome sequence of Janthinobacterium psychrotolerans sp. nov., isolated from freshwater sediments in Denmark.</title>
        <authorList>
            <person name="Gong X."/>
            <person name="Skrivergaard S."/>
            <person name="Korsgaard B.S."/>
            <person name="Schreiber L."/>
            <person name="Marshall I.P."/>
            <person name="Finster K."/>
            <person name="Schramm A."/>
        </authorList>
    </citation>
    <scope>NUCLEOTIDE SEQUENCE [LARGE SCALE GENOMIC DNA]</scope>
    <source>
        <strain evidence="2 3">S3-2</strain>
    </source>
</reference>
<dbReference type="EMBL" id="LOCQ01000047">
    <property type="protein sequence ID" value="OBV40396.1"/>
    <property type="molecule type" value="Genomic_DNA"/>
</dbReference>
<organism evidence="2 3">
    <name type="scientific">Janthinobacterium psychrotolerans</name>
    <dbReference type="NCBI Taxonomy" id="1747903"/>
    <lineage>
        <taxon>Bacteria</taxon>
        <taxon>Pseudomonadati</taxon>
        <taxon>Pseudomonadota</taxon>
        <taxon>Betaproteobacteria</taxon>
        <taxon>Burkholderiales</taxon>
        <taxon>Oxalobacteraceae</taxon>
        <taxon>Janthinobacterium</taxon>
    </lineage>
</organism>
<dbReference type="AlphaFoldDB" id="A0A1A7C373"/>
<dbReference type="InterPro" id="IPR037883">
    <property type="entry name" value="Knr4/Smi1-like_sf"/>
</dbReference>
<accession>A0A1A7C373</accession>
<evidence type="ECO:0000313" key="3">
    <source>
        <dbReference type="Proteomes" id="UP000092713"/>
    </source>
</evidence>
<dbReference type="Proteomes" id="UP000092713">
    <property type="component" value="Unassembled WGS sequence"/>
</dbReference>
<dbReference type="InterPro" id="IPR018958">
    <property type="entry name" value="Knr4/Smi1-like_dom"/>
</dbReference>
<dbReference type="STRING" id="1747903.ASR47_101619"/>
<sequence length="206" mass="22746">MSTPINKSAMLDTYLAGVHARLPQESLDALALASGASDEQLGQLRQAYPLCPDTLLQLLAIYNGTYHQQYAGGKVSVYLLGSDSYEYPYYLSSVGQMLADQQSRQRSIAEIYGHHLDQDPGIVDARIDATIRQGQRLCFSHCMNNGGSSVLYVDFNPSASGKVGQVVRFMHDPDNYQVIADSFDAYLQLLIDGDYGFLAEENFDVE</sequence>
<proteinExistence type="predicted"/>
<feature type="domain" description="Knr4/Smi1-like" evidence="1">
    <location>
        <begin position="36"/>
        <end position="188"/>
    </location>
</feature>
<dbReference type="SUPFAM" id="SSF160631">
    <property type="entry name" value="SMI1/KNR4-like"/>
    <property type="match status" value="1"/>
</dbReference>
<evidence type="ECO:0000259" key="1">
    <source>
        <dbReference type="Pfam" id="PF09346"/>
    </source>
</evidence>
<dbReference type="PATRIC" id="fig|1747903.4.peg.4028"/>
<protein>
    <submittedName>
        <fullName evidence="2">SMI1 / KNR4 family (SUKH-1)</fullName>
    </submittedName>
</protein>
<dbReference type="Pfam" id="PF09346">
    <property type="entry name" value="SMI1_KNR4"/>
    <property type="match status" value="1"/>
</dbReference>
<evidence type="ECO:0000313" key="2">
    <source>
        <dbReference type="EMBL" id="OBV40396.1"/>
    </source>
</evidence>
<keyword evidence="3" id="KW-1185">Reference proteome</keyword>
<gene>
    <name evidence="2" type="ORF">ASR47_101619</name>
</gene>
<name>A0A1A7C373_9BURK</name>